<dbReference type="AlphaFoldDB" id="A0A2P6NDX9"/>
<dbReference type="InterPro" id="IPR048307">
    <property type="entry name" value="STT3_N"/>
</dbReference>
<dbReference type="UniPathway" id="UPA00378"/>
<dbReference type="InterPro" id="IPR048999">
    <property type="entry name" value="STT3-PglB_core"/>
</dbReference>
<evidence type="ECO:0000256" key="16">
    <source>
        <dbReference type="SAM" id="Phobius"/>
    </source>
</evidence>
<evidence type="ECO:0000256" key="11">
    <source>
        <dbReference type="ARBA" id="ARBA00022842"/>
    </source>
</evidence>
<keyword evidence="20" id="KW-1185">Reference proteome</keyword>
<keyword evidence="10" id="KW-0479">Metal-binding</keyword>
<dbReference type="EMBL" id="MDYQ01000109">
    <property type="protein sequence ID" value="PRP82164.1"/>
    <property type="molecule type" value="Genomic_DNA"/>
</dbReference>
<dbReference type="GO" id="GO:0016020">
    <property type="term" value="C:membrane"/>
    <property type="evidence" value="ECO:0007669"/>
    <property type="project" value="InterPro"/>
</dbReference>
<dbReference type="FunCoup" id="A0A2P6NDX9">
    <property type="interactions" value="881"/>
</dbReference>
<evidence type="ECO:0000256" key="8">
    <source>
        <dbReference type="ARBA" id="ARBA00022679"/>
    </source>
</evidence>
<dbReference type="PANTHER" id="PTHR13872">
    <property type="entry name" value="DOLICHYL-DIPHOSPHOOLIGOSACCHARIDE--PROTEIN GLYCOSYLTRANSFERASE SUBUNIT"/>
    <property type="match status" value="1"/>
</dbReference>
<protein>
    <recommendedName>
        <fullName evidence="6">dolichyl-diphosphooligosaccharide--protein glycotransferase</fullName>
        <ecNumber evidence="6">2.4.99.18</ecNumber>
    </recommendedName>
</protein>
<keyword evidence="13 16" id="KW-0472">Membrane</keyword>
<dbReference type="Gene3D" id="3.40.50.12610">
    <property type="match status" value="1"/>
</dbReference>
<evidence type="ECO:0000256" key="12">
    <source>
        <dbReference type="ARBA" id="ARBA00022989"/>
    </source>
</evidence>
<dbReference type="Pfam" id="PF02516">
    <property type="entry name" value="STT3"/>
    <property type="match status" value="1"/>
</dbReference>
<sequence>MDSLPGIFRSERNQELLLRILILALIYVIAFSTRLYSVLRYESVIHEFDPYFNFRSTQYLVNEGFYNFLNWFDEGSWYPLGRIVGGTVYPGLMITAAAVYWVLNFFNITINIRNVCVLLAPWFASNTAMVTYFLAKEVKNTGTGLLAAALIAIVPGYVSRSVAGSYDNEGIAIFTLLLTYAMWVKSVKTGSLLWSGLATLAYFYMVSAWGGYIFIINLIPLYVFVLLVSGRYSSRLYIAYCTFYTIGTLLSMQITFVGFQAVQSSEHMAAFGMFGLLQIYAFLNWVHAHLSNESYNRFFNVSVASLVGFLAISFTAATATGYISPWTGRFYTLLDPTYAKENIPIIASVSEHQPTTWASFFFDLHVLVILFPAGLYFCFKDIKSLGDVKDDNRTDAKIFIICYGITSVYFAGVMVRLMLVLAPITCVVGAIAISSTLENYMKPLKAKKTPGGKNAEGTYPMQQEVSFAVIAGLVVILIFYTFHCSWVTSEAYSSPSIVLAAKQNDGSRIIFDDFREAYRWLDMNTAPNARVMSWWDYGYQISAMANRTILVDNNTWNNSHIAQVGKAMSATEDNAIKIMRSLHVDYVLILFGGLTGYASDDINKFLWMVRIAGSTDPSIKEEQYFTNGEFRIDAGGSPVMLNSLMYKMCFWRFGDLYTEHNKPPGWDRVRNVEIGNKDFTLEHIEEVYTTQHWLVRIYKVKDVPNRGV</sequence>
<evidence type="ECO:0000313" key="19">
    <source>
        <dbReference type="EMBL" id="PRP82164.1"/>
    </source>
</evidence>
<evidence type="ECO:0000256" key="3">
    <source>
        <dbReference type="ARBA" id="ARBA00004127"/>
    </source>
</evidence>
<keyword evidence="8" id="KW-0808">Transferase</keyword>
<feature type="transmembrane region" description="Helical" evidence="16">
    <location>
        <begin position="298"/>
        <end position="323"/>
    </location>
</feature>
<accession>A0A2P6NDX9</accession>
<feature type="transmembrane region" description="Helical" evidence="16">
    <location>
        <begin position="115"/>
        <end position="135"/>
    </location>
</feature>
<comment type="catalytic activity">
    <reaction evidence="15">
        <text>a di-trans,poly-cis-dolichyl diphosphooligosaccharide + L-asparaginyl-[protein] = N(4)-(oligosaccharide-(1-&gt;4)-N-acetyl-beta-D-glucosaminyl-(1-&gt;4)-N-acetyl-beta-D-glucosaminyl)-L-asparaginyl-[protein] + a di-trans,poly-cis-dolichyl diphosphate + H(+)</text>
        <dbReference type="Rhea" id="RHEA:22980"/>
        <dbReference type="Rhea" id="RHEA-COMP:12804"/>
        <dbReference type="Rhea" id="RHEA-COMP:12805"/>
        <dbReference type="Rhea" id="RHEA-COMP:19506"/>
        <dbReference type="Rhea" id="RHEA-COMP:19509"/>
        <dbReference type="ChEBI" id="CHEBI:15378"/>
        <dbReference type="ChEBI" id="CHEBI:50347"/>
        <dbReference type="ChEBI" id="CHEBI:57497"/>
        <dbReference type="ChEBI" id="CHEBI:57570"/>
        <dbReference type="ChEBI" id="CHEBI:132529"/>
        <dbReference type="EC" id="2.4.99.18"/>
    </reaction>
</comment>
<feature type="transmembrane region" description="Helical" evidence="16">
    <location>
        <begin position="199"/>
        <end position="225"/>
    </location>
</feature>
<comment type="cofactor">
    <cofactor evidence="1">
        <name>Mn(2+)</name>
        <dbReference type="ChEBI" id="CHEBI:29035"/>
    </cofactor>
</comment>
<keyword evidence="9 16" id="KW-0812">Transmembrane</keyword>
<comment type="cofactor">
    <cofactor evidence="2">
        <name>Mg(2+)</name>
        <dbReference type="ChEBI" id="CHEBI:18420"/>
    </cofactor>
</comment>
<evidence type="ECO:0000256" key="15">
    <source>
        <dbReference type="ARBA" id="ARBA00048829"/>
    </source>
</evidence>
<dbReference type="Proteomes" id="UP000241769">
    <property type="component" value="Unassembled WGS sequence"/>
</dbReference>
<feature type="domain" description="Oligosaccharyl transferase STT3 N-terminal" evidence="17">
    <location>
        <begin position="18"/>
        <end position="428"/>
    </location>
</feature>
<keyword evidence="11" id="KW-0460">Magnesium</keyword>
<reference evidence="19 20" key="1">
    <citation type="journal article" date="2018" name="Genome Biol. Evol.">
        <title>Multiple Roots of Fruiting Body Formation in Amoebozoa.</title>
        <authorList>
            <person name="Hillmann F."/>
            <person name="Forbes G."/>
            <person name="Novohradska S."/>
            <person name="Ferling I."/>
            <person name="Riege K."/>
            <person name="Groth M."/>
            <person name="Westermann M."/>
            <person name="Marz M."/>
            <person name="Spaller T."/>
            <person name="Winckler T."/>
            <person name="Schaap P."/>
            <person name="Glockner G."/>
        </authorList>
    </citation>
    <scope>NUCLEOTIDE SEQUENCE [LARGE SCALE GENOMIC DNA]</scope>
    <source>
        <strain evidence="19 20">Jena</strain>
    </source>
</reference>
<evidence type="ECO:0000256" key="4">
    <source>
        <dbReference type="ARBA" id="ARBA00004922"/>
    </source>
</evidence>
<feature type="transmembrane region" description="Helical" evidence="16">
    <location>
        <begin position="237"/>
        <end position="262"/>
    </location>
</feature>
<feature type="transmembrane region" description="Helical" evidence="16">
    <location>
        <begin position="83"/>
        <end position="103"/>
    </location>
</feature>
<keyword evidence="7" id="KW-0328">Glycosyltransferase</keyword>
<feature type="transmembrane region" description="Helical" evidence="16">
    <location>
        <begin position="141"/>
        <end position="158"/>
    </location>
</feature>
<keyword evidence="14" id="KW-0464">Manganese</keyword>
<dbReference type="EC" id="2.4.99.18" evidence="6"/>
<evidence type="ECO:0000313" key="20">
    <source>
        <dbReference type="Proteomes" id="UP000241769"/>
    </source>
</evidence>
<feature type="domain" description="STT3/PglB/AglB core" evidence="18">
    <location>
        <begin position="531"/>
        <end position="587"/>
    </location>
</feature>
<evidence type="ECO:0000256" key="14">
    <source>
        <dbReference type="ARBA" id="ARBA00023211"/>
    </source>
</evidence>
<evidence type="ECO:0000256" key="9">
    <source>
        <dbReference type="ARBA" id="ARBA00022692"/>
    </source>
</evidence>
<evidence type="ECO:0000256" key="5">
    <source>
        <dbReference type="ARBA" id="ARBA00010810"/>
    </source>
</evidence>
<comment type="subcellular location">
    <subcellularLocation>
        <location evidence="3">Endomembrane system</location>
        <topology evidence="3">Multi-pass membrane protein</topology>
    </subcellularLocation>
</comment>
<feature type="transmembrane region" description="Helical" evidence="16">
    <location>
        <begin position="465"/>
        <end position="482"/>
    </location>
</feature>
<feature type="transmembrane region" description="Helical" evidence="16">
    <location>
        <begin position="400"/>
        <end position="433"/>
    </location>
</feature>
<evidence type="ECO:0000259" key="18">
    <source>
        <dbReference type="Pfam" id="PF21436"/>
    </source>
</evidence>
<evidence type="ECO:0000256" key="13">
    <source>
        <dbReference type="ARBA" id="ARBA00023136"/>
    </source>
</evidence>
<dbReference type="PANTHER" id="PTHR13872:SF1">
    <property type="entry name" value="DOLICHYL-DIPHOSPHOOLIGOSACCHARIDE--PROTEIN GLYCOSYLTRANSFERASE SUBUNIT STT3B"/>
    <property type="match status" value="1"/>
</dbReference>
<comment type="caution">
    <text evidence="19">The sequence shown here is derived from an EMBL/GenBank/DDBJ whole genome shotgun (WGS) entry which is preliminary data.</text>
</comment>
<evidence type="ECO:0000256" key="1">
    <source>
        <dbReference type="ARBA" id="ARBA00001936"/>
    </source>
</evidence>
<organism evidence="19 20">
    <name type="scientific">Planoprotostelium fungivorum</name>
    <dbReference type="NCBI Taxonomy" id="1890364"/>
    <lineage>
        <taxon>Eukaryota</taxon>
        <taxon>Amoebozoa</taxon>
        <taxon>Evosea</taxon>
        <taxon>Variosea</taxon>
        <taxon>Cavosteliida</taxon>
        <taxon>Cavosteliaceae</taxon>
        <taxon>Planoprotostelium</taxon>
    </lineage>
</organism>
<feature type="transmembrane region" description="Helical" evidence="16">
    <location>
        <begin position="16"/>
        <end position="36"/>
    </location>
</feature>
<comment type="pathway">
    <text evidence="4">Protein modification; protein glycosylation.</text>
</comment>
<dbReference type="STRING" id="1890364.A0A2P6NDX9"/>
<keyword evidence="12 16" id="KW-1133">Transmembrane helix</keyword>
<evidence type="ECO:0000259" key="17">
    <source>
        <dbReference type="Pfam" id="PF02516"/>
    </source>
</evidence>
<comment type="similarity">
    <text evidence="5">Belongs to the STT3 family.</text>
</comment>
<dbReference type="Pfam" id="PF21436">
    <property type="entry name" value="STT3-PglB_core"/>
    <property type="match status" value="1"/>
</dbReference>
<dbReference type="OrthoDB" id="10261066at2759"/>
<dbReference type="InterPro" id="IPR003674">
    <property type="entry name" value="Oligo_trans_STT3"/>
</dbReference>
<name>A0A2P6NDX9_9EUKA</name>
<dbReference type="GO" id="GO:0046872">
    <property type="term" value="F:metal ion binding"/>
    <property type="evidence" value="ECO:0007669"/>
    <property type="project" value="UniProtKB-KW"/>
</dbReference>
<dbReference type="GO" id="GO:0012505">
    <property type="term" value="C:endomembrane system"/>
    <property type="evidence" value="ECO:0007669"/>
    <property type="project" value="UniProtKB-SubCell"/>
</dbReference>
<feature type="transmembrane region" description="Helical" evidence="16">
    <location>
        <begin position="357"/>
        <end position="379"/>
    </location>
</feature>
<feature type="transmembrane region" description="Helical" evidence="16">
    <location>
        <begin position="268"/>
        <end position="286"/>
    </location>
</feature>
<evidence type="ECO:0000256" key="7">
    <source>
        <dbReference type="ARBA" id="ARBA00022676"/>
    </source>
</evidence>
<evidence type="ECO:0000256" key="10">
    <source>
        <dbReference type="ARBA" id="ARBA00022723"/>
    </source>
</evidence>
<proteinExistence type="inferred from homology"/>
<feature type="transmembrane region" description="Helical" evidence="16">
    <location>
        <begin position="170"/>
        <end position="187"/>
    </location>
</feature>
<dbReference type="InParanoid" id="A0A2P6NDX9"/>
<evidence type="ECO:0000256" key="2">
    <source>
        <dbReference type="ARBA" id="ARBA00001946"/>
    </source>
</evidence>
<evidence type="ECO:0000256" key="6">
    <source>
        <dbReference type="ARBA" id="ARBA00012605"/>
    </source>
</evidence>
<gene>
    <name evidence="19" type="ORF">PROFUN_10435</name>
</gene>
<dbReference type="GO" id="GO:0004579">
    <property type="term" value="F:dolichyl-diphosphooligosaccharide-protein glycotransferase activity"/>
    <property type="evidence" value="ECO:0007669"/>
    <property type="project" value="UniProtKB-EC"/>
</dbReference>